<keyword evidence="2" id="KW-0472">Membrane</keyword>
<feature type="transmembrane region" description="Helical" evidence="2">
    <location>
        <begin position="68"/>
        <end position="95"/>
    </location>
</feature>
<dbReference type="AlphaFoldDB" id="A0A016V8V9"/>
<evidence type="ECO:0000313" key="3">
    <source>
        <dbReference type="EMBL" id="EYC23447.1"/>
    </source>
</evidence>
<sequence>MLGEREVRFIFIDLLPAFCGHTRMDEQLHEQTQLTRLSPTKEETRCPENTFMVTYRVCGKNCCAVTTVAFFLTFGVSCAVVLALIGLAIHFCVVLKRKRKRSVRSNPSQPSSNNKKT</sequence>
<proteinExistence type="predicted"/>
<name>A0A016V8V9_9BILA</name>
<dbReference type="EMBL" id="JARK01001351">
    <property type="protein sequence ID" value="EYC23447.1"/>
    <property type="molecule type" value="Genomic_DNA"/>
</dbReference>
<evidence type="ECO:0000313" key="4">
    <source>
        <dbReference type="Proteomes" id="UP000024635"/>
    </source>
</evidence>
<protein>
    <submittedName>
        <fullName evidence="3">Uncharacterized protein</fullName>
    </submittedName>
</protein>
<keyword evidence="2" id="KW-1133">Transmembrane helix</keyword>
<comment type="caution">
    <text evidence="3">The sequence shown here is derived from an EMBL/GenBank/DDBJ whole genome shotgun (WGS) entry which is preliminary data.</text>
</comment>
<reference evidence="4" key="1">
    <citation type="journal article" date="2015" name="Nat. Genet.">
        <title>The genome and transcriptome of the zoonotic hookworm Ancylostoma ceylanicum identify infection-specific gene families.</title>
        <authorList>
            <person name="Schwarz E.M."/>
            <person name="Hu Y."/>
            <person name="Antoshechkin I."/>
            <person name="Miller M.M."/>
            <person name="Sternberg P.W."/>
            <person name="Aroian R.V."/>
        </authorList>
    </citation>
    <scope>NUCLEOTIDE SEQUENCE</scope>
    <source>
        <strain evidence="4">HY135</strain>
    </source>
</reference>
<organism evidence="3 4">
    <name type="scientific">Ancylostoma ceylanicum</name>
    <dbReference type="NCBI Taxonomy" id="53326"/>
    <lineage>
        <taxon>Eukaryota</taxon>
        <taxon>Metazoa</taxon>
        <taxon>Ecdysozoa</taxon>
        <taxon>Nematoda</taxon>
        <taxon>Chromadorea</taxon>
        <taxon>Rhabditida</taxon>
        <taxon>Rhabditina</taxon>
        <taxon>Rhabditomorpha</taxon>
        <taxon>Strongyloidea</taxon>
        <taxon>Ancylostomatidae</taxon>
        <taxon>Ancylostomatinae</taxon>
        <taxon>Ancylostoma</taxon>
    </lineage>
</organism>
<keyword evidence="2" id="KW-0812">Transmembrane</keyword>
<feature type="compositionally biased region" description="Low complexity" evidence="1">
    <location>
        <begin position="104"/>
        <end position="117"/>
    </location>
</feature>
<keyword evidence="4" id="KW-1185">Reference proteome</keyword>
<evidence type="ECO:0000256" key="1">
    <source>
        <dbReference type="SAM" id="MobiDB-lite"/>
    </source>
</evidence>
<gene>
    <name evidence="3" type="primary">Acey_s0015.g2652</name>
    <name evidence="3" type="ORF">Y032_0015g2652</name>
</gene>
<evidence type="ECO:0000256" key="2">
    <source>
        <dbReference type="SAM" id="Phobius"/>
    </source>
</evidence>
<feature type="region of interest" description="Disordered" evidence="1">
    <location>
        <begin position="98"/>
        <end position="117"/>
    </location>
</feature>
<accession>A0A016V8V9</accession>
<dbReference type="Proteomes" id="UP000024635">
    <property type="component" value="Unassembled WGS sequence"/>
</dbReference>